<dbReference type="PROSITE" id="PS50181">
    <property type="entry name" value="FBOX"/>
    <property type="match status" value="1"/>
</dbReference>
<sequence>MASHIPSDLLYEIFSRLPIKSLFRFRCVSSLWRSIIDDPCLAYMHQTRCAEEPNVLVFHHPGKTTDVIFSPEGRFSEASLRSFSKFVTLKGYNLQCICNGLSCFTKSNHADESIVVLFNPIRKQVVSLQPTPAAYPSRRPSPTQNGLTYYGLGFDCSKNTYKIVRVFDDESNSTAFHGEVFTLGTNSWRAIPKDPPCPLFGLPVFASGNLHWLAYPSDHDHVDEQGHHHRVGSKIVSFDISKEEFGLIYPPKFRWPGCLLDLNGNLAIVVVDCSKLRPPHIDIWVLKEYERKDQWVKEYDIDLKPARTCFFFNRLAAILELVEFGGGLLLRCPGRLFFCDPKTGRVRQFSIPKLCFGTEALCHKGSILSISGFQTN</sequence>
<dbReference type="SUPFAM" id="SSF81383">
    <property type="entry name" value="F-box domain"/>
    <property type="match status" value="1"/>
</dbReference>
<dbReference type="STRING" id="51240.A0A2I4FII2"/>
<accession>A0A2I4FII2</accession>
<dbReference type="FunCoup" id="A0A2I4FII2">
    <property type="interactions" value="176"/>
</dbReference>
<proteinExistence type="predicted"/>
<dbReference type="InterPro" id="IPR036047">
    <property type="entry name" value="F-box-like_dom_sf"/>
</dbReference>
<dbReference type="RefSeq" id="XP_018831460.2">
    <property type="nucleotide sequence ID" value="XM_018975915.2"/>
</dbReference>
<dbReference type="NCBIfam" id="TIGR01640">
    <property type="entry name" value="F_box_assoc_1"/>
    <property type="match status" value="1"/>
</dbReference>
<dbReference type="Gramene" id="Jr05_14330_p1">
    <property type="protein sequence ID" value="cds.Jr05_14330_p1"/>
    <property type="gene ID" value="Jr05_14330"/>
</dbReference>
<dbReference type="PANTHER" id="PTHR31111:SF136">
    <property type="entry name" value="F-BOX ASSOCIATED DOMAIN-CONTAINING PROTEIN"/>
    <property type="match status" value="1"/>
</dbReference>
<keyword evidence="1" id="KW-1185">Reference proteome</keyword>
<gene>
    <name evidence="2" type="primary">LOC108999118</name>
</gene>
<dbReference type="AlphaFoldDB" id="A0A2I4FII2"/>
<dbReference type="CDD" id="cd22157">
    <property type="entry name" value="F-box_AtFBW1-like"/>
    <property type="match status" value="1"/>
</dbReference>
<dbReference type="PANTHER" id="PTHR31111">
    <property type="entry name" value="BNAA05G37150D PROTEIN-RELATED"/>
    <property type="match status" value="1"/>
</dbReference>
<dbReference type="Pfam" id="PF00646">
    <property type="entry name" value="F-box"/>
    <property type="match status" value="1"/>
</dbReference>
<dbReference type="KEGG" id="jre:108999118"/>
<dbReference type="InterPro" id="IPR011043">
    <property type="entry name" value="Gal_Oxase/kelch_b-propeller"/>
</dbReference>
<dbReference type="SUPFAM" id="SSF50965">
    <property type="entry name" value="Galactose oxidase, central domain"/>
    <property type="match status" value="1"/>
</dbReference>
<dbReference type="InterPro" id="IPR017451">
    <property type="entry name" value="F-box-assoc_interact_dom"/>
</dbReference>
<dbReference type="Proteomes" id="UP000235220">
    <property type="component" value="Chromosome 5"/>
</dbReference>
<evidence type="ECO:0000313" key="1">
    <source>
        <dbReference type="Proteomes" id="UP000235220"/>
    </source>
</evidence>
<name>A0A2I4FII2_JUGRE</name>
<reference evidence="2" key="1">
    <citation type="submission" date="2025-08" db="UniProtKB">
        <authorList>
            <consortium name="RefSeq"/>
        </authorList>
    </citation>
    <scope>IDENTIFICATION</scope>
    <source>
        <tissue evidence="2">Leaves</tissue>
    </source>
</reference>
<dbReference type="InterPro" id="IPR013187">
    <property type="entry name" value="F-box-assoc_dom_typ3"/>
</dbReference>
<dbReference type="InterPro" id="IPR001810">
    <property type="entry name" value="F-box_dom"/>
</dbReference>
<dbReference type="SMART" id="SM00256">
    <property type="entry name" value="FBOX"/>
    <property type="match status" value="1"/>
</dbReference>
<dbReference type="Pfam" id="PF08268">
    <property type="entry name" value="FBA_3"/>
    <property type="match status" value="1"/>
</dbReference>
<dbReference type="OrthoDB" id="5319261at2759"/>
<protein>
    <submittedName>
        <fullName evidence="2">F-box/kelch-repeat protein At3g23880-like</fullName>
    </submittedName>
</protein>
<evidence type="ECO:0000313" key="2">
    <source>
        <dbReference type="RefSeq" id="XP_018831460.2"/>
    </source>
</evidence>
<dbReference type="Gene3D" id="1.20.1280.50">
    <property type="match status" value="1"/>
</dbReference>
<organism evidence="1 2">
    <name type="scientific">Juglans regia</name>
    <name type="common">English walnut</name>
    <dbReference type="NCBI Taxonomy" id="51240"/>
    <lineage>
        <taxon>Eukaryota</taxon>
        <taxon>Viridiplantae</taxon>
        <taxon>Streptophyta</taxon>
        <taxon>Embryophyta</taxon>
        <taxon>Tracheophyta</taxon>
        <taxon>Spermatophyta</taxon>
        <taxon>Magnoliopsida</taxon>
        <taxon>eudicotyledons</taxon>
        <taxon>Gunneridae</taxon>
        <taxon>Pentapetalae</taxon>
        <taxon>rosids</taxon>
        <taxon>fabids</taxon>
        <taxon>Fagales</taxon>
        <taxon>Juglandaceae</taxon>
        <taxon>Juglans</taxon>
    </lineage>
</organism>
<dbReference type="GeneID" id="108999118"/>